<comment type="caution">
    <text evidence="2">The sequence shown here is derived from an EMBL/GenBank/DDBJ whole genome shotgun (WGS) entry which is preliminary data.</text>
</comment>
<dbReference type="EMBL" id="CARXXK010000002">
    <property type="protein sequence ID" value="CAI6354368.1"/>
    <property type="molecule type" value="Genomic_DNA"/>
</dbReference>
<organism evidence="2 3">
    <name type="scientific">Macrosiphum euphorbiae</name>
    <name type="common">potato aphid</name>
    <dbReference type="NCBI Taxonomy" id="13131"/>
    <lineage>
        <taxon>Eukaryota</taxon>
        <taxon>Metazoa</taxon>
        <taxon>Ecdysozoa</taxon>
        <taxon>Arthropoda</taxon>
        <taxon>Hexapoda</taxon>
        <taxon>Insecta</taxon>
        <taxon>Pterygota</taxon>
        <taxon>Neoptera</taxon>
        <taxon>Paraneoptera</taxon>
        <taxon>Hemiptera</taxon>
        <taxon>Sternorrhyncha</taxon>
        <taxon>Aphidomorpha</taxon>
        <taxon>Aphidoidea</taxon>
        <taxon>Aphididae</taxon>
        <taxon>Macrosiphini</taxon>
        <taxon>Macrosiphum</taxon>
    </lineage>
</organism>
<dbReference type="AlphaFoldDB" id="A0AAV0WF19"/>
<accession>A0AAV0WF19</accession>
<evidence type="ECO:0000313" key="3">
    <source>
        <dbReference type="Proteomes" id="UP001160148"/>
    </source>
</evidence>
<evidence type="ECO:0000313" key="2">
    <source>
        <dbReference type="EMBL" id="CAI6354368.1"/>
    </source>
</evidence>
<dbReference type="InterPro" id="IPR000477">
    <property type="entry name" value="RT_dom"/>
</dbReference>
<feature type="domain" description="Reverse transcriptase" evidence="1">
    <location>
        <begin position="3"/>
        <end position="81"/>
    </location>
</feature>
<proteinExistence type="predicted"/>
<name>A0AAV0WF19_9HEMI</name>
<evidence type="ECO:0000259" key="1">
    <source>
        <dbReference type="Pfam" id="PF00078"/>
    </source>
</evidence>
<dbReference type="Proteomes" id="UP001160148">
    <property type="component" value="Unassembled WGS sequence"/>
</dbReference>
<dbReference type="Pfam" id="PF00078">
    <property type="entry name" value="RVT_1"/>
    <property type="match status" value="1"/>
</dbReference>
<sequence length="98" mass="11335">MTKLLEKIINSRLMWYLETNNLNSNLQHGFRKNNSTLDSLAIIENEIKETFNQNQYLVLGSLELQKAFDTIWRHRLITVVAREIEPAAAALFSKCSPN</sequence>
<keyword evidence="3" id="KW-1185">Reference proteome</keyword>
<protein>
    <recommendedName>
        <fullName evidence="1">Reverse transcriptase domain-containing protein</fullName>
    </recommendedName>
</protein>
<gene>
    <name evidence="2" type="ORF">MEUPH1_LOCUS10380</name>
</gene>
<reference evidence="2 3" key="1">
    <citation type="submission" date="2023-01" db="EMBL/GenBank/DDBJ databases">
        <authorList>
            <person name="Whitehead M."/>
        </authorList>
    </citation>
    <scope>NUCLEOTIDE SEQUENCE [LARGE SCALE GENOMIC DNA]</scope>
</reference>